<dbReference type="KEGG" id="pzu:PHZ_c2104"/>
<sequence length="330" mass="35129">MSLDTLSPALQTLFAELLQQTETAPQAGSVYRRTLAGGEYIYAKVPVGATRIDRFVGRSGDPEAEARAAAFQQGARLAAQRRRLVGMLRRERLSAPDRTTGAVLDALAQAGLFRAGAVLVGTAAYLLSEPLVGARLPSATLMTADLDLAAASVALAAEPPEPLETILKRADPSFEGVPQLTPKAPPSRYRNAQGYLVDLVTPTRTRNDSNPVPLQGLDAGAAPLQHLAWLIETPVRTVSLWGAGAAVTVPHPARFATHKLILAQKRDGAGRLKRAKDLAQARALIEALQTQDPFALEDAIQDAAGRGESGWRAPLMRSLKELGLVHLLEG</sequence>
<dbReference type="InterPro" id="IPR058575">
    <property type="entry name" value="NTP_transf_8_dom"/>
</dbReference>
<proteinExistence type="predicted"/>
<dbReference type="eggNOG" id="COG5397">
    <property type="taxonomic scope" value="Bacteria"/>
</dbReference>
<dbReference type="Pfam" id="PF12281">
    <property type="entry name" value="NTP_transf_8"/>
    <property type="match status" value="1"/>
</dbReference>
<evidence type="ECO:0000313" key="2">
    <source>
        <dbReference type="EMBL" id="ACG78515.1"/>
    </source>
</evidence>
<organism evidence="2 3">
    <name type="scientific">Phenylobacterium zucineum (strain HLK1)</name>
    <dbReference type="NCBI Taxonomy" id="450851"/>
    <lineage>
        <taxon>Bacteria</taxon>
        <taxon>Pseudomonadati</taxon>
        <taxon>Pseudomonadota</taxon>
        <taxon>Alphaproteobacteria</taxon>
        <taxon>Caulobacterales</taxon>
        <taxon>Caulobacteraceae</taxon>
        <taxon>Phenylobacterium</taxon>
    </lineage>
</organism>
<name>B4RE82_PHEZH</name>
<dbReference type="STRING" id="450851.PHZ_c2104"/>
<feature type="domain" description="Nucleotidyltransferase-like" evidence="1">
    <location>
        <begin position="99"/>
        <end position="303"/>
    </location>
</feature>
<dbReference type="Proteomes" id="UP000001868">
    <property type="component" value="Chromosome"/>
</dbReference>
<accession>B4RE82</accession>
<gene>
    <name evidence="2" type="ordered locus">PHZ_c2104</name>
</gene>
<reference evidence="2 3" key="1">
    <citation type="journal article" date="2008" name="BMC Genomics">
        <title>Complete genome of Phenylobacterium zucineum - a novel facultative intracellular bacterium isolated from human erythroleukemia cell line K562.</title>
        <authorList>
            <person name="Luo Y."/>
            <person name="Xu X."/>
            <person name="Ding Z."/>
            <person name="Liu Z."/>
            <person name="Zhang B."/>
            <person name="Yan Z."/>
            <person name="Sun J."/>
            <person name="Hu S."/>
            <person name="Hu X."/>
        </authorList>
    </citation>
    <scope>NUCLEOTIDE SEQUENCE [LARGE SCALE GENOMIC DNA]</scope>
    <source>
        <strain evidence="2 3">HLK1</strain>
    </source>
</reference>
<dbReference type="EMBL" id="CP000747">
    <property type="protein sequence ID" value="ACG78515.1"/>
    <property type="molecule type" value="Genomic_DNA"/>
</dbReference>
<protein>
    <recommendedName>
        <fullName evidence="1">Nucleotidyltransferase-like domain-containing protein</fullName>
    </recommendedName>
</protein>
<evidence type="ECO:0000259" key="1">
    <source>
        <dbReference type="Pfam" id="PF12281"/>
    </source>
</evidence>
<dbReference type="HOGENOM" id="CLU_055810_0_0_5"/>
<keyword evidence="3" id="KW-1185">Reference proteome</keyword>
<dbReference type="RefSeq" id="WP_012522657.1">
    <property type="nucleotide sequence ID" value="NC_011144.1"/>
</dbReference>
<dbReference type="AlphaFoldDB" id="B4RE82"/>
<dbReference type="OrthoDB" id="5469612at2"/>
<evidence type="ECO:0000313" key="3">
    <source>
        <dbReference type="Proteomes" id="UP000001868"/>
    </source>
</evidence>